<dbReference type="PIR" id="C69187">
    <property type="entry name" value="C69187"/>
</dbReference>
<dbReference type="GO" id="GO:0004386">
    <property type="term" value="F:helicase activity"/>
    <property type="evidence" value="ECO:0007669"/>
    <property type="project" value="UniProtKB-KW"/>
</dbReference>
<dbReference type="EnsemblBacteria" id="AAB85161">
    <property type="protein sequence ID" value="AAB85161"/>
    <property type="gene ID" value="MTH_656"/>
</dbReference>
<proteinExistence type="predicted"/>
<dbReference type="GO" id="GO:0016787">
    <property type="term" value="F:hydrolase activity"/>
    <property type="evidence" value="ECO:0007669"/>
    <property type="project" value="UniProtKB-KW"/>
</dbReference>
<dbReference type="PROSITE" id="PS51194">
    <property type="entry name" value="HELICASE_CTER"/>
    <property type="match status" value="1"/>
</dbReference>
<dbReference type="PANTHER" id="PTHR47961:SF1">
    <property type="entry name" value="ATP-DEPENDENT HELICASE MJ1401-RELATED"/>
    <property type="match status" value="1"/>
</dbReference>
<accession>O26752</accession>
<dbReference type="Pfam" id="PF00270">
    <property type="entry name" value="DEAD"/>
    <property type="match status" value="1"/>
</dbReference>
<dbReference type="Gene3D" id="3.40.50.300">
    <property type="entry name" value="P-loop containing nucleotide triphosphate hydrolases"/>
    <property type="match status" value="2"/>
</dbReference>
<dbReference type="GO" id="GO:0003676">
    <property type="term" value="F:nucleic acid binding"/>
    <property type="evidence" value="ECO:0007669"/>
    <property type="project" value="InterPro"/>
</dbReference>
<dbReference type="Proteomes" id="UP000005223">
    <property type="component" value="Chromosome"/>
</dbReference>
<dbReference type="InterPro" id="IPR014001">
    <property type="entry name" value="Helicase_ATP-bd"/>
</dbReference>
<organism evidence="7 8">
    <name type="scientific">Methanothermobacter thermautotrophicus (strain ATCC 29096 / DSM 1053 / JCM 10044 / NBRC 100330 / Delta H)</name>
    <name type="common">Methanobacterium thermoautotrophicum</name>
    <dbReference type="NCBI Taxonomy" id="187420"/>
    <lineage>
        <taxon>Archaea</taxon>
        <taxon>Methanobacteriati</taxon>
        <taxon>Methanobacteriota</taxon>
        <taxon>Methanomada group</taxon>
        <taxon>Methanobacteria</taxon>
        <taxon>Methanobacteriales</taxon>
        <taxon>Methanobacteriaceae</taxon>
        <taxon>Methanothermobacter</taxon>
    </lineage>
</organism>
<dbReference type="InterPro" id="IPR011545">
    <property type="entry name" value="DEAD/DEAH_box_helicase_dom"/>
</dbReference>
<dbReference type="Pfam" id="PF00271">
    <property type="entry name" value="Helicase_C"/>
    <property type="match status" value="1"/>
</dbReference>
<dbReference type="InParanoid" id="O26752"/>
<evidence type="ECO:0000259" key="5">
    <source>
        <dbReference type="PROSITE" id="PS51192"/>
    </source>
</evidence>
<evidence type="ECO:0000313" key="7">
    <source>
        <dbReference type="EMBL" id="AAB85161.1"/>
    </source>
</evidence>
<dbReference type="HOGENOM" id="CLU_010611_0_0_2"/>
<dbReference type="Pfam" id="PF19131">
    <property type="entry name" value="DUF5814"/>
    <property type="match status" value="1"/>
</dbReference>
<gene>
    <name evidence="7" type="ordered locus">MTH_656</name>
</gene>
<dbReference type="GO" id="GO:0140097">
    <property type="term" value="F:catalytic activity, acting on DNA"/>
    <property type="evidence" value="ECO:0007669"/>
    <property type="project" value="UniProtKB-ARBA"/>
</dbReference>
<feature type="domain" description="Helicase C-terminal" evidence="6">
    <location>
        <begin position="426"/>
        <end position="594"/>
    </location>
</feature>
<keyword evidence="8" id="KW-1185">Reference proteome</keyword>
<dbReference type="SUPFAM" id="SSF52540">
    <property type="entry name" value="P-loop containing nucleoside triphosphate hydrolases"/>
    <property type="match status" value="1"/>
</dbReference>
<name>O26752_METTH</name>
<dbReference type="CDD" id="cd18795">
    <property type="entry name" value="SF2_C_Ski2"/>
    <property type="match status" value="1"/>
</dbReference>
<dbReference type="SMART" id="SM00490">
    <property type="entry name" value="HELICc"/>
    <property type="match status" value="1"/>
</dbReference>
<dbReference type="PATRIC" id="fig|187420.15.peg.636"/>
<evidence type="ECO:0000256" key="1">
    <source>
        <dbReference type="ARBA" id="ARBA00022741"/>
    </source>
</evidence>
<dbReference type="PaxDb" id="187420-MTH_656"/>
<dbReference type="PANTHER" id="PTHR47961">
    <property type="entry name" value="DNA POLYMERASE THETA, PUTATIVE (AFU_ORTHOLOGUE AFUA_1G05260)-RELATED"/>
    <property type="match status" value="1"/>
</dbReference>
<dbReference type="InterPro" id="IPR027417">
    <property type="entry name" value="P-loop_NTPase"/>
</dbReference>
<reference evidence="7 8" key="1">
    <citation type="journal article" date="1997" name="J. Bacteriol.">
        <title>Complete genome sequence of Methanobacterium thermoautotrophicum deltaH: functional analysis and comparative genomics.</title>
        <authorList>
            <person name="Smith D.R."/>
            <person name="Doucette-Stamm L.A."/>
            <person name="Deloughery C."/>
            <person name="Lee H.-M."/>
            <person name="Dubois J."/>
            <person name="Aldredge T."/>
            <person name="Bashirzadeh R."/>
            <person name="Blakely D."/>
            <person name="Cook R."/>
            <person name="Gilbert K."/>
            <person name="Harrison D."/>
            <person name="Hoang L."/>
            <person name="Keagle P."/>
            <person name="Lumm W."/>
            <person name="Pothier B."/>
            <person name="Qiu D."/>
            <person name="Spadafora R."/>
            <person name="Vicare R."/>
            <person name="Wang Y."/>
            <person name="Wierzbowski J."/>
            <person name="Gibson R."/>
            <person name="Jiwani N."/>
            <person name="Caruso A."/>
            <person name="Bush D."/>
            <person name="Safer H."/>
            <person name="Patwell D."/>
            <person name="Prabhakar S."/>
            <person name="McDougall S."/>
            <person name="Shimer G."/>
            <person name="Goyal A."/>
            <person name="Pietrovski S."/>
            <person name="Church G.M."/>
            <person name="Daniels C.J."/>
            <person name="Mao J.-i."/>
            <person name="Rice P."/>
            <person name="Nolling J."/>
            <person name="Reeve J.N."/>
        </authorList>
    </citation>
    <scope>NUCLEOTIDE SEQUENCE [LARGE SCALE GENOMIC DNA]</scope>
    <source>
        <strain evidence="8">ATCC 29096 / DSM 1053 / JCM 10044 / NBRC 100330 / Delta H</strain>
    </source>
</reference>
<protein>
    <submittedName>
        <fullName evidence="7">ATP-dependent RNA helicase related protein</fullName>
    </submittedName>
</protein>
<evidence type="ECO:0000313" key="8">
    <source>
        <dbReference type="Proteomes" id="UP000005223"/>
    </source>
</evidence>
<dbReference type="STRING" id="187420.MTH_656"/>
<dbReference type="PROSITE" id="PS51192">
    <property type="entry name" value="HELICASE_ATP_BIND_1"/>
    <property type="match status" value="1"/>
</dbReference>
<dbReference type="KEGG" id="mth:MTH_656"/>
<dbReference type="AlphaFoldDB" id="O26752"/>
<sequence length="837" mass="93979">MRDIMIVLNRRKRSVDFIPAGNPKKILNTRRKPAYWGRLKIRSTEAGPRISRFTVEKGERETLRKPSEALKILKKQAVILTGRDPEIEDLLSSYGISYRYARVCQHCLHEGYLTVVSSRSSTVHAGQIICSRCVDELIKRELKFAGMDGSTFRNFRRLIRRGVSLDKILEMMSPRFDPLENHELTRYDTVTSESERTPRVPLDKLAVPEKFKRMLKREGNTVLRPVQVLAVDAGLLEGEDLMVVSATASGKTLIAELAGIPRALGGEKFIYLTPLVALANQKYRDFRRRYSPLKLKTAIKVGMSRIRARDELRIPETDVSKADIVVGTYEGMDYILRAGRSGILGDVGVVVIDEIHTLEDEERGSRLKGMIKRIRRLFPDAQIIALSATVKNNLEVASEFGLRLVEYDRRPVPLERHLVFSRGEEDKKNLILRLAEREFSTESEKGFRGQTIVFTNSRRKTRLIADYLTRRGVRAAAYHAGLSYRERQRIERAFASQELAAIVTTAALAAGVDFPASQVVFETLLMGNRWLMPNEFAQMLGRAGRPSYHDRGVVYVLAEVGMEFDGESEEAMALKLLESGPDPVDVNYTEEDVLENILADITSGAIKSESEISPDPSWPLDPEGALDILESHGMIVRDGGLRATGYGVAVSKSFIGVTDAEYIRGHLKGASRRPLDIALELEPFEGAYLSGRLHRALSRAAGARFSMNLMADSTLDILSDGDNLVKLDSKLQEAVLNLQMDFLSCECRDRPFCGCIQRRLSEHIIAERISGRDPVEISRGLLSRYQIQAYPGDIFSWLDTTVRALESIGRIASAFKRRRYLKECSGIVRAIEKGRGA</sequence>
<dbReference type="InterPro" id="IPR050474">
    <property type="entry name" value="Hel308_SKI2-like"/>
</dbReference>
<dbReference type="InterPro" id="IPR001650">
    <property type="entry name" value="Helicase_C-like"/>
</dbReference>
<keyword evidence="3 7" id="KW-0347">Helicase</keyword>
<dbReference type="InterPro" id="IPR043852">
    <property type="entry name" value="DUF5814"/>
</dbReference>
<keyword evidence="1" id="KW-0547">Nucleotide-binding</keyword>
<evidence type="ECO:0000259" key="6">
    <source>
        <dbReference type="PROSITE" id="PS51194"/>
    </source>
</evidence>
<evidence type="ECO:0000256" key="2">
    <source>
        <dbReference type="ARBA" id="ARBA00022801"/>
    </source>
</evidence>
<dbReference type="SMART" id="SM00487">
    <property type="entry name" value="DEXDc"/>
    <property type="match status" value="1"/>
</dbReference>
<evidence type="ECO:0000256" key="4">
    <source>
        <dbReference type="ARBA" id="ARBA00022840"/>
    </source>
</evidence>
<dbReference type="GO" id="GO:0005524">
    <property type="term" value="F:ATP binding"/>
    <property type="evidence" value="ECO:0007669"/>
    <property type="project" value="UniProtKB-KW"/>
</dbReference>
<feature type="domain" description="Helicase ATP-binding" evidence="5">
    <location>
        <begin position="232"/>
        <end position="408"/>
    </location>
</feature>
<dbReference type="EMBL" id="AE000666">
    <property type="protein sequence ID" value="AAB85161.1"/>
    <property type="molecule type" value="Genomic_DNA"/>
</dbReference>
<dbReference type="FunCoup" id="O26752">
    <property type="interactions" value="61"/>
</dbReference>
<keyword evidence="4" id="KW-0067">ATP-binding</keyword>
<keyword evidence="2" id="KW-0378">Hydrolase</keyword>
<evidence type="ECO:0000256" key="3">
    <source>
        <dbReference type="ARBA" id="ARBA00022806"/>
    </source>
</evidence>